<protein>
    <submittedName>
        <fullName evidence="4">Luciferase family oxidoreductase group 1</fullName>
    </submittedName>
</protein>
<dbReference type="Gene3D" id="3.20.20.30">
    <property type="entry name" value="Luciferase-like domain"/>
    <property type="match status" value="1"/>
</dbReference>
<dbReference type="CDD" id="cd00347">
    <property type="entry name" value="Flavin_utilizing_monoxygenases"/>
    <property type="match status" value="1"/>
</dbReference>
<dbReference type="OrthoDB" id="9780518at2"/>
<dbReference type="Proteomes" id="UP000256253">
    <property type="component" value="Unassembled WGS sequence"/>
</dbReference>
<dbReference type="GO" id="GO:0005829">
    <property type="term" value="C:cytosol"/>
    <property type="evidence" value="ECO:0007669"/>
    <property type="project" value="TreeGrafter"/>
</dbReference>
<dbReference type="NCBIfam" id="TIGR03558">
    <property type="entry name" value="oxido_grp_1"/>
    <property type="match status" value="1"/>
</dbReference>
<evidence type="ECO:0000313" key="5">
    <source>
        <dbReference type="Proteomes" id="UP000256253"/>
    </source>
</evidence>
<evidence type="ECO:0000313" key="4">
    <source>
        <dbReference type="EMBL" id="REF31219.1"/>
    </source>
</evidence>
<dbReference type="InterPro" id="IPR011251">
    <property type="entry name" value="Luciferase-like_dom"/>
</dbReference>
<feature type="domain" description="Luciferase-like" evidence="3">
    <location>
        <begin position="33"/>
        <end position="325"/>
    </location>
</feature>
<dbReference type="AlphaFoldDB" id="A0A3D9UPG8"/>
<proteinExistence type="predicted"/>
<comment type="caution">
    <text evidence="4">The sequence shown here is derived from an EMBL/GenBank/DDBJ whole genome shotgun (WGS) entry which is preliminary data.</text>
</comment>
<feature type="region of interest" description="Disordered" evidence="2">
    <location>
        <begin position="1"/>
        <end position="22"/>
    </location>
</feature>
<evidence type="ECO:0000259" key="3">
    <source>
        <dbReference type="Pfam" id="PF00296"/>
    </source>
</evidence>
<comment type="similarity">
    <text evidence="1">To bacterial alkanal monooxygenase alpha and beta chains.</text>
</comment>
<dbReference type="InterPro" id="IPR050766">
    <property type="entry name" value="Bact_Lucif_Oxidored"/>
</dbReference>
<sequence>MTRNNRPHRLVGPFVTNSPEAQSAHTSVPLSVLDLVPVSEGMTRSAAFDETRTLAAQVDRLGYERLWVAEHHGSTTFMASATSVILGDLAHHTSGIRLGSGGVMLPNHAPLMVAEYYGTLATLYGDRFDLGIGRAPGTDPMTAAALRRGNPDLNGFASDVVAIIDLLGDARSLPGGVRAIPGEETRVPVWMLGSSTGGAQVAAALGLPYSFASHFAPQQIREALAVYRDGFDASVRTAQIEQPRVMAGVNVLIADTRAEAERRFTTSQQMRVHLRTGQLGPLLPPVDDLSTVLPEGALEFAGRPDGPATFVGTAEQVRDGLQGFVDDYELDEVIVTTYTYDPAHRRESYDALAQVWGLTARD</sequence>
<accession>A0A3D9UPG8</accession>
<dbReference type="GO" id="GO:0016705">
    <property type="term" value="F:oxidoreductase activity, acting on paired donors, with incorporation or reduction of molecular oxygen"/>
    <property type="evidence" value="ECO:0007669"/>
    <property type="project" value="InterPro"/>
</dbReference>
<evidence type="ECO:0000256" key="1">
    <source>
        <dbReference type="ARBA" id="ARBA00007789"/>
    </source>
</evidence>
<reference evidence="4 5" key="1">
    <citation type="submission" date="2018-08" db="EMBL/GenBank/DDBJ databases">
        <title>Sequencing the genomes of 1000 actinobacteria strains.</title>
        <authorList>
            <person name="Klenk H.-P."/>
        </authorList>
    </citation>
    <scope>NUCLEOTIDE SEQUENCE [LARGE SCALE GENOMIC DNA]</scope>
    <source>
        <strain evidence="4 5">DSM 22967</strain>
    </source>
</reference>
<evidence type="ECO:0000256" key="2">
    <source>
        <dbReference type="SAM" id="MobiDB-lite"/>
    </source>
</evidence>
<dbReference type="Pfam" id="PF00296">
    <property type="entry name" value="Bac_luciferase"/>
    <property type="match status" value="1"/>
</dbReference>
<dbReference type="PANTHER" id="PTHR30137:SF6">
    <property type="entry name" value="LUCIFERASE-LIKE MONOOXYGENASE"/>
    <property type="match status" value="1"/>
</dbReference>
<dbReference type="SUPFAM" id="SSF51679">
    <property type="entry name" value="Bacterial luciferase-like"/>
    <property type="match status" value="1"/>
</dbReference>
<dbReference type="EMBL" id="QTUA01000001">
    <property type="protein sequence ID" value="REF31219.1"/>
    <property type="molecule type" value="Genomic_DNA"/>
</dbReference>
<dbReference type="InterPro" id="IPR019949">
    <property type="entry name" value="CmoO-like"/>
</dbReference>
<name>A0A3D9UPG8_9MICO</name>
<dbReference type="PANTHER" id="PTHR30137">
    <property type="entry name" value="LUCIFERASE-LIKE MONOOXYGENASE"/>
    <property type="match status" value="1"/>
</dbReference>
<organism evidence="4 5">
    <name type="scientific">Calidifontibacter indicus</name>
    <dbReference type="NCBI Taxonomy" id="419650"/>
    <lineage>
        <taxon>Bacteria</taxon>
        <taxon>Bacillati</taxon>
        <taxon>Actinomycetota</taxon>
        <taxon>Actinomycetes</taxon>
        <taxon>Micrococcales</taxon>
        <taxon>Dermacoccaceae</taxon>
        <taxon>Calidifontibacter</taxon>
    </lineage>
</organism>
<dbReference type="InterPro" id="IPR036661">
    <property type="entry name" value="Luciferase-like_sf"/>
</dbReference>
<keyword evidence="5" id="KW-1185">Reference proteome</keyword>
<gene>
    <name evidence="4" type="ORF">DFJ65_2267</name>
</gene>